<keyword evidence="3" id="KW-1185">Reference proteome</keyword>
<feature type="region of interest" description="Disordered" evidence="1">
    <location>
        <begin position="48"/>
        <end position="67"/>
    </location>
</feature>
<feature type="compositionally biased region" description="Polar residues" evidence="1">
    <location>
        <begin position="185"/>
        <end position="194"/>
    </location>
</feature>
<gene>
    <name evidence="2" type="ORF">B0H17DRAFT_1133131</name>
</gene>
<evidence type="ECO:0000313" key="2">
    <source>
        <dbReference type="EMBL" id="KAJ7692403.1"/>
    </source>
</evidence>
<dbReference type="Proteomes" id="UP001221757">
    <property type="component" value="Unassembled WGS sequence"/>
</dbReference>
<comment type="caution">
    <text evidence="2">The sequence shown here is derived from an EMBL/GenBank/DDBJ whole genome shotgun (WGS) entry which is preliminary data.</text>
</comment>
<organism evidence="2 3">
    <name type="scientific">Mycena rosella</name>
    <name type="common">Pink bonnet</name>
    <name type="synonym">Agaricus rosellus</name>
    <dbReference type="NCBI Taxonomy" id="1033263"/>
    <lineage>
        <taxon>Eukaryota</taxon>
        <taxon>Fungi</taxon>
        <taxon>Dikarya</taxon>
        <taxon>Basidiomycota</taxon>
        <taxon>Agaricomycotina</taxon>
        <taxon>Agaricomycetes</taxon>
        <taxon>Agaricomycetidae</taxon>
        <taxon>Agaricales</taxon>
        <taxon>Marasmiineae</taxon>
        <taxon>Mycenaceae</taxon>
        <taxon>Mycena</taxon>
    </lineage>
</organism>
<feature type="compositionally biased region" description="Basic and acidic residues" evidence="1">
    <location>
        <begin position="140"/>
        <end position="150"/>
    </location>
</feature>
<name>A0AAD7DKL4_MYCRO</name>
<feature type="region of interest" description="Disordered" evidence="1">
    <location>
        <begin position="80"/>
        <end position="100"/>
    </location>
</feature>
<dbReference type="EMBL" id="JARKIE010000052">
    <property type="protein sequence ID" value="KAJ7692403.1"/>
    <property type="molecule type" value="Genomic_DNA"/>
</dbReference>
<evidence type="ECO:0000313" key="3">
    <source>
        <dbReference type="Proteomes" id="UP001221757"/>
    </source>
</evidence>
<protein>
    <submittedName>
        <fullName evidence="2">Uncharacterized protein</fullName>
    </submittedName>
</protein>
<feature type="compositionally biased region" description="Basic and acidic residues" evidence="1">
    <location>
        <begin position="159"/>
        <end position="172"/>
    </location>
</feature>
<feature type="region of interest" description="Disordered" evidence="1">
    <location>
        <begin position="139"/>
        <end position="194"/>
    </location>
</feature>
<dbReference type="AlphaFoldDB" id="A0AAD7DKL4"/>
<sequence length="194" mass="21290">MTIRLIGPEVMQAFKLEQPRSKPHAGINLIIESNGSGASSVIHHNRIRRKAGKKAPREGNNGQPSNVPVLQKMVHRWADPSHAAEERIKKTSHNSERDTSEHVGVTMGVMSQAAGLSEKLAVEDKEALSAVMFTQNFSEGGHRTRSHPEAQRFSATSRGSEDVGRASTDHTRTSNNFSEMPYRSTVMSGANSRH</sequence>
<evidence type="ECO:0000256" key="1">
    <source>
        <dbReference type="SAM" id="MobiDB-lite"/>
    </source>
</evidence>
<proteinExistence type="predicted"/>
<reference evidence="2" key="1">
    <citation type="submission" date="2023-03" db="EMBL/GenBank/DDBJ databases">
        <title>Massive genome expansion in bonnet fungi (Mycena s.s.) driven by repeated elements and novel gene families across ecological guilds.</title>
        <authorList>
            <consortium name="Lawrence Berkeley National Laboratory"/>
            <person name="Harder C.B."/>
            <person name="Miyauchi S."/>
            <person name="Viragh M."/>
            <person name="Kuo A."/>
            <person name="Thoen E."/>
            <person name="Andreopoulos B."/>
            <person name="Lu D."/>
            <person name="Skrede I."/>
            <person name="Drula E."/>
            <person name="Henrissat B."/>
            <person name="Morin E."/>
            <person name="Kohler A."/>
            <person name="Barry K."/>
            <person name="LaButti K."/>
            <person name="Morin E."/>
            <person name="Salamov A."/>
            <person name="Lipzen A."/>
            <person name="Mereny Z."/>
            <person name="Hegedus B."/>
            <person name="Baldrian P."/>
            <person name="Stursova M."/>
            <person name="Weitz H."/>
            <person name="Taylor A."/>
            <person name="Grigoriev I.V."/>
            <person name="Nagy L.G."/>
            <person name="Martin F."/>
            <person name="Kauserud H."/>
        </authorList>
    </citation>
    <scope>NUCLEOTIDE SEQUENCE</scope>
    <source>
        <strain evidence="2">CBHHK067</strain>
    </source>
</reference>
<accession>A0AAD7DKL4</accession>